<comment type="caution">
    <text evidence="1">The sequence shown here is derived from an EMBL/GenBank/DDBJ whole genome shotgun (WGS) entry which is preliminary data.</text>
</comment>
<accession>A0ACC1HAE9</accession>
<reference evidence="1" key="1">
    <citation type="submission" date="2022-06" db="EMBL/GenBank/DDBJ databases">
        <title>Phylogenomic reconstructions and comparative analyses of Kickxellomycotina fungi.</title>
        <authorList>
            <person name="Reynolds N.K."/>
            <person name="Stajich J.E."/>
            <person name="Barry K."/>
            <person name="Grigoriev I.V."/>
            <person name="Crous P."/>
            <person name="Smith M.E."/>
        </authorList>
    </citation>
    <scope>NUCLEOTIDE SEQUENCE</scope>
    <source>
        <strain evidence="1">RSA 2271</strain>
    </source>
</reference>
<feature type="non-terminal residue" evidence="1">
    <location>
        <position position="510"/>
    </location>
</feature>
<gene>
    <name evidence="1" type="ORF">EV182_005573</name>
</gene>
<dbReference type="EMBL" id="JAMZIH010007169">
    <property type="protein sequence ID" value="KAJ1673266.1"/>
    <property type="molecule type" value="Genomic_DNA"/>
</dbReference>
<name>A0ACC1HAE9_9FUNG</name>
<evidence type="ECO:0000313" key="1">
    <source>
        <dbReference type="EMBL" id="KAJ1673266.1"/>
    </source>
</evidence>
<keyword evidence="2" id="KW-1185">Reference proteome</keyword>
<dbReference type="Proteomes" id="UP001145114">
    <property type="component" value="Unassembled WGS sequence"/>
</dbReference>
<sequence>MRQLTKYAADSASNATAADETLQMAVRVIGSACHSDEPALGKALAFLLERFCGPNIFLKAVAYEQLHALSQSRSEPLPIILCRHSKRLSLTVVKALDRDPHTFSECVELLGMPPRRFFRSHLDHLLPPLVISNQREILIEIAKTVQQPLPMLCINHGHHILSKIFLMDGDNELMQQALQSFLELVTITNKPYSGSQDHSGVTITNIVRSCSVQLVFLLVLELGNADPALRRRAYDALYTVKSILDEDADEASLSNKPRPAVIVLDDSDNPGGLEAAGTSMREGPGSATLKRQGAKPMLGDKPLDEFLVRHILSILAYLNEILHAQDRRSRRRSRRLAMPACPAGERVQALRAIKKVILIIGAKATQFLSNLVATLSAPLKGGNLIVCIEAWKALAWAVKDASLSCEALNTLLIPLLERFSSEGPAAPPDSSDCEASDSEYKAMIAEVIEALLLDRETTIKSFWPLLCPIPRSQALGKVREMINRLQGVTLGPEKHIEYLVELLKHTNPVV</sequence>
<evidence type="ECO:0000313" key="2">
    <source>
        <dbReference type="Proteomes" id="UP001145114"/>
    </source>
</evidence>
<organism evidence="1 2">
    <name type="scientific">Spiromyces aspiralis</name>
    <dbReference type="NCBI Taxonomy" id="68401"/>
    <lineage>
        <taxon>Eukaryota</taxon>
        <taxon>Fungi</taxon>
        <taxon>Fungi incertae sedis</taxon>
        <taxon>Zoopagomycota</taxon>
        <taxon>Kickxellomycotina</taxon>
        <taxon>Kickxellomycetes</taxon>
        <taxon>Kickxellales</taxon>
        <taxon>Kickxellaceae</taxon>
        <taxon>Spiromyces</taxon>
    </lineage>
</organism>
<protein>
    <submittedName>
        <fullName evidence="1">Uncharacterized protein</fullName>
    </submittedName>
</protein>
<proteinExistence type="predicted"/>